<dbReference type="GO" id="GO:0030864">
    <property type="term" value="C:cortical actin cytoskeleton"/>
    <property type="evidence" value="ECO:0007669"/>
    <property type="project" value="TreeGrafter"/>
</dbReference>
<dbReference type="GO" id="GO:0016324">
    <property type="term" value="C:apical plasma membrane"/>
    <property type="evidence" value="ECO:0007669"/>
    <property type="project" value="TreeGrafter"/>
</dbReference>
<keyword evidence="3" id="KW-0963">Cytoplasm</keyword>
<evidence type="ECO:0000313" key="8">
    <source>
        <dbReference type="Proteomes" id="UP001221898"/>
    </source>
</evidence>
<dbReference type="Gene3D" id="6.10.250.3120">
    <property type="match status" value="1"/>
</dbReference>
<dbReference type="PROSITE" id="PS51307">
    <property type="entry name" value="ASD2"/>
    <property type="match status" value="1"/>
</dbReference>
<feature type="compositionally biased region" description="Basic and acidic residues" evidence="5">
    <location>
        <begin position="641"/>
        <end position="651"/>
    </location>
</feature>
<evidence type="ECO:0000256" key="1">
    <source>
        <dbReference type="ARBA" id="ARBA00004245"/>
    </source>
</evidence>
<gene>
    <name evidence="7" type="ORF">AAFF_G00312710</name>
</gene>
<keyword evidence="4" id="KW-0206">Cytoskeleton</keyword>
<comment type="subcellular location">
    <subcellularLocation>
        <location evidence="1">Cytoplasm</location>
        <location evidence="1">Cytoskeleton</location>
    </subcellularLocation>
</comment>
<dbReference type="InterPro" id="IPR014799">
    <property type="entry name" value="ASD2_dom"/>
</dbReference>
<evidence type="ECO:0000256" key="2">
    <source>
        <dbReference type="ARBA" id="ARBA00006469"/>
    </source>
</evidence>
<evidence type="ECO:0000313" key="7">
    <source>
        <dbReference type="EMBL" id="KAJ8405834.1"/>
    </source>
</evidence>
<dbReference type="Pfam" id="PF08687">
    <property type="entry name" value="ASD2"/>
    <property type="match status" value="1"/>
</dbReference>
<feature type="region of interest" description="Disordered" evidence="5">
    <location>
        <begin position="83"/>
        <end position="107"/>
    </location>
</feature>
<accession>A0AAD7SNB4</accession>
<feature type="compositionally biased region" description="Polar residues" evidence="5">
    <location>
        <begin position="357"/>
        <end position="373"/>
    </location>
</feature>
<keyword evidence="8" id="KW-1185">Reference proteome</keyword>
<sequence length="1052" mass="115245">MESLHPPSQGSSDNEADGAGRDGGSRTVQQYFSLICRENRSLSCPPSPSPLCHPKTPACVEGHRHSAPEQLLTALGVLGPHSGAPQDRWGDRRCSTPDSVGVSDPEGPWVESVSWGHTLSVPEGAQGGEAIVDPLPGPPQKGVGEEGYEAPQPLAKPSPSLQPCLPTSHRSNKHFATNLHTETQQGKALLSLTHGEEQLCGSPAGMKAQPGPPAQRNWGAEQPVPPGRARRWRWTPEHKLQPEFEPEGRGAKLRPSPRWEENDIIPPFADRMRFFEETSRSRSVSHLPGLTCRANKPKAHPPNQRRFSYQECGDQKPQFYWTQAVSCTGRGEPSNPEQSCSRAHRPEEPELGPPAHGNSSLCDPNGPCTSQPVTAPGQQDRPQQQPGLSQRTESPTEEQIGKENEQTKLNRKLTRADRDRLCTGDLKPAEGAVTQDSQDLLGGSEARERLLVCGVEEEAEQTQGQGPTLWERESAVCVDLQQPHRPAAPLWVAAQDELPRRKKQPPPRPPPPNWEQFHHRRASCHSLLSSPPSAPPSPPRWATSTHPLPHPAVPHQRSHSAPLREGGESQANSPALTPGPMLTDRVFRPVAPPAGHEVPLQLPGPPRLATSCAVPEPRPRFCAVQVRPPAEEGRCDTLERQAEAKRERRPACDTQHSLGAPVRENGSGVEALSPESYFTMTCEPRRLHSRAFSGIPEPRASSTAVGEGGDAPFQTDIVQFGEGQRAWCSARPTAVQETDLDSLPEARAPPPAARRAHGGSLVDLLLEGGSGASTRADLLGELFPHSGEAAMERETWRGGGSLLGLGTDTLQRHSQWGSSATQGPGSRCCSYYSTSSAKAKLLSQDTELPGKIEEDEDDELSYKKQRLMECARRKLAVLQEVQRGLQEDVRANTQLGEEVEALVLSVCRPGEVERYRMLIGDLDKVVSLLLSLSSRLLRVETALEGLSADKQHNLRLPLLEKKQQLLGQLTEAQELKEHIDGRQRVVCRILGRCLTPEQLRDYSHFLRMKAALLVEQRQLEDRIRLCKEQLWAVRESPGHSNSPPAGLGHPYY</sequence>
<dbReference type="GO" id="GO:0051015">
    <property type="term" value="F:actin filament binding"/>
    <property type="evidence" value="ECO:0007669"/>
    <property type="project" value="InterPro"/>
</dbReference>
<feature type="region of interest" description="Disordered" evidence="5">
    <location>
        <begin position="125"/>
        <end position="161"/>
    </location>
</feature>
<evidence type="ECO:0000256" key="4">
    <source>
        <dbReference type="ARBA" id="ARBA00023212"/>
    </source>
</evidence>
<dbReference type="Proteomes" id="UP001221898">
    <property type="component" value="Unassembled WGS sequence"/>
</dbReference>
<feature type="compositionally biased region" description="Polar residues" evidence="5">
    <location>
        <begin position="1"/>
        <end position="13"/>
    </location>
</feature>
<feature type="region of interest" description="Disordered" evidence="5">
    <location>
        <begin position="242"/>
        <end position="263"/>
    </location>
</feature>
<dbReference type="PANTHER" id="PTHR15012:SF35">
    <property type="entry name" value="PROTEIN SHROOM4"/>
    <property type="match status" value="1"/>
</dbReference>
<feature type="region of interest" description="Disordered" evidence="5">
    <location>
        <begin position="278"/>
        <end position="442"/>
    </location>
</feature>
<feature type="region of interest" description="Disordered" evidence="5">
    <location>
        <begin position="488"/>
        <end position="579"/>
    </location>
</feature>
<proteinExistence type="inferred from homology"/>
<feature type="compositionally biased region" description="Low complexity" evidence="5">
    <location>
        <begin position="376"/>
        <end position="390"/>
    </location>
</feature>
<dbReference type="AlphaFoldDB" id="A0AAD7SNB4"/>
<organism evidence="7 8">
    <name type="scientific">Aldrovandia affinis</name>
    <dbReference type="NCBI Taxonomy" id="143900"/>
    <lineage>
        <taxon>Eukaryota</taxon>
        <taxon>Metazoa</taxon>
        <taxon>Chordata</taxon>
        <taxon>Craniata</taxon>
        <taxon>Vertebrata</taxon>
        <taxon>Euteleostomi</taxon>
        <taxon>Actinopterygii</taxon>
        <taxon>Neopterygii</taxon>
        <taxon>Teleostei</taxon>
        <taxon>Notacanthiformes</taxon>
        <taxon>Halosauridae</taxon>
        <taxon>Aldrovandia</taxon>
    </lineage>
</organism>
<evidence type="ECO:0000256" key="3">
    <source>
        <dbReference type="ARBA" id="ARBA00022490"/>
    </source>
</evidence>
<reference evidence="7" key="1">
    <citation type="journal article" date="2023" name="Science">
        <title>Genome structures resolve the early diversification of teleost fishes.</title>
        <authorList>
            <person name="Parey E."/>
            <person name="Louis A."/>
            <person name="Montfort J."/>
            <person name="Bouchez O."/>
            <person name="Roques C."/>
            <person name="Iampietro C."/>
            <person name="Lluch J."/>
            <person name="Castinel A."/>
            <person name="Donnadieu C."/>
            <person name="Desvignes T."/>
            <person name="Floi Bucao C."/>
            <person name="Jouanno E."/>
            <person name="Wen M."/>
            <person name="Mejri S."/>
            <person name="Dirks R."/>
            <person name="Jansen H."/>
            <person name="Henkel C."/>
            <person name="Chen W.J."/>
            <person name="Zahm M."/>
            <person name="Cabau C."/>
            <person name="Klopp C."/>
            <person name="Thompson A.W."/>
            <person name="Robinson-Rechavi M."/>
            <person name="Braasch I."/>
            <person name="Lecointre G."/>
            <person name="Bobe J."/>
            <person name="Postlethwait J.H."/>
            <person name="Berthelot C."/>
            <person name="Roest Crollius H."/>
            <person name="Guiguen Y."/>
        </authorList>
    </citation>
    <scope>NUCLEOTIDE SEQUENCE</scope>
    <source>
        <strain evidence="7">NC1722</strain>
    </source>
</reference>
<protein>
    <recommendedName>
        <fullName evidence="6">ASD2 domain-containing protein</fullName>
    </recommendedName>
</protein>
<feature type="domain" description="ASD2" evidence="6">
    <location>
        <begin position="749"/>
        <end position="1038"/>
    </location>
</feature>
<comment type="caution">
    <text evidence="7">The sequence shown here is derived from an EMBL/GenBank/DDBJ whole genome shotgun (WGS) entry which is preliminary data.</text>
</comment>
<feature type="region of interest" description="Disordered" evidence="5">
    <location>
        <begin position="641"/>
        <end position="668"/>
    </location>
</feature>
<feature type="compositionally biased region" description="Basic and acidic residues" evidence="5">
    <location>
        <begin position="399"/>
        <end position="422"/>
    </location>
</feature>
<dbReference type="GO" id="GO:0007015">
    <property type="term" value="P:actin filament organization"/>
    <property type="evidence" value="ECO:0007669"/>
    <property type="project" value="TreeGrafter"/>
</dbReference>
<feature type="region of interest" description="Disordered" evidence="5">
    <location>
        <begin position="205"/>
        <end position="229"/>
    </location>
</feature>
<evidence type="ECO:0000259" key="6">
    <source>
        <dbReference type="PROSITE" id="PS51307"/>
    </source>
</evidence>
<feature type="region of interest" description="Disordered" evidence="5">
    <location>
        <begin position="1"/>
        <end position="25"/>
    </location>
</feature>
<dbReference type="EMBL" id="JAINUG010000046">
    <property type="protein sequence ID" value="KAJ8405834.1"/>
    <property type="molecule type" value="Genomic_DNA"/>
</dbReference>
<comment type="similarity">
    <text evidence="2">Belongs to the shroom family.</text>
</comment>
<dbReference type="InterPro" id="IPR027685">
    <property type="entry name" value="Shroom_fam"/>
</dbReference>
<dbReference type="GO" id="GO:0005912">
    <property type="term" value="C:adherens junction"/>
    <property type="evidence" value="ECO:0007669"/>
    <property type="project" value="TreeGrafter"/>
</dbReference>
<dbReference type="PANTHER" id="PTHR15012">
    <property type="entry name" value="APICAL PROTEIN/SHROOM-RELATED"/>
    <property type="match status" value="1"/>
</dbReference>
<name>A0AAD7SNB4_9TELE</name>
<evidence type="ECO:0000256" key="5">
    <source>
        <dbReference type="SAM" id="MobiDB-lite"/>
    </source>
</evidence>
<dbReference type="GO" id="GO:0043296">
    <property type="term" value="C:apical junction complex"/>
    <property type="evidence" value="ECO:0007669"/>
    <property type="project" value="TreeGrafter"/>
</dbReference>